<protein>
    <submittedName>
        <fullName evidence="1">Uncharacterized protein</fullName>
    </submittedName>
</protein>
<evidence type="ECO:0000313" key="2">
    <source>
        <dbReference type="Proteomes" id="UP001248581"/>
    </source>
</evidence>
<keyword evidence="2" id="KW-1185">Reference proteome</keyword>
<dbReference type="RefSeq" id="WP_348387327.1">
    <property type="nucleotide sequence ID" value="NZ_CP134146.1"/>
</dbReference>
<accession>A0ABY9THG0</accession>
<dbReference type="Proteomes" id="UP001248581">
    <property type="component" value="Chromosome"/>
</dbReference>
<gene>
    <name evidence="1" type="ORF">RI845_16790</name>
</gene>
<reference evidence="2" key="1">
    <citation type="submission" date="2023-09" db="EMBL/GenBank/DDBJ databases">
        <authorList>
            <person name="Li S."/>
            <person name="Li X."/>
            <person name="Zhang C."/>
            <person name="Zhao Z."/>
        </authorList>
    </citation>
    <scope>NUCLEOTIDE SEQUENCE [LARGE SCALE GENOMIC DNA]</scope>
    <source>
        <strain evidence="2">SQ345</strain>
    </source>
</reference>
<name>A0ABY9THG0_9GAMM</name>
<proteinExistence type="predicted"/>
<organism evidence="1 2">
    <name type="scientific">Thalassotalea nanhaiensis</name>
    <dbReference type="NCBI Taxonomy" id="3065648"/>
    <lineage>
        <taxon>Bacteria</taxon>
        <taxon>Pseudomonadati</taxon>
        <taxon>Pseudomonadota</taxon>
        <taxon>Gammaproteobacteria</taxon>
        <taxon>Alteromonadales</taxon>
        <taxon>Colwelliaceae</taxon>
        <taxon>Thalassotalea</taxon>
    </lineage>
</organism>
<evidence type="ECO:0000313" key="1">
    <source>
        <dbReference type="EMBL" id="WNC68170.1"/>
    </source>
</evidence>
<dbReference type="EMBL" id="CP134146">
    <property type="protein sequence ID" value="WNC68170.1"/>
    <property type="molecule type" value="Genomic_DNA"/>
</dbReference>
<sequence>METELTDLAQALTQSEKQKRIELIKEVINDSSALFNNLNDHIDISHFQKLFAIVNSTISDDNLLSQSITKSFWVLELLLAANTNQPNYHGKLLFEYMDIFDISPKESLSLSWSTIFAITAIDRLCELCASFDNEVNLEKALAHQAKQSAERLHLDAIDCGSKAMVFTKLIDENWASSYLSKLQTAKRVAKTDKLKGIVLIRYIREHTDVDVTSAANAIESQLVSENCPELSSLRSEARRAKTFAEWINKHKEGELKIPIF</sequence>